<sequence length="158" mass="17357">MDCSSCILLFLPGSSSCNTMSHLIDEERRQEVLKRIDEVVFQIASQLLDRADQIDRYERMADEAPRRPNAKVEPVRVTVSATTERDDDLANTVGKGAGKPSLPTLQFPTRAISGVQRFGMSQDLSGRCCSKIVVHPRKVAWRDVYNSSVSSSLGAGSA</sequence>
<gene>
    <name evidence="1" type="ORF">BCV70DRAFT_1056</name>
</gene>
<proteinExistence type="predicted"/>
<protein>
    <submittedName>
        <fullName evidence="1">Uncharacterized protein</fullName>
    </submittedName>
</protein>
<evidence type="ECO:0000313" key="1">
    <source>
        <dbReference type="EMBL" id="PWZ02490.1"/>
    </source>
</evidence>
<organism evidence="1 2">
    <name type="scientific">Testicularia cyperi</name>
    <dbReference type="NCBI Taxonomy" id="1882483"/>
    <lineage>
        <taxon>Eukaryota</taxon>
        <taxon>Fungi</taxon>
        <taxon>Dikarya</taxon>
        <taxon>Basidiomycota</taxon>
        <taxon>Ustilaginomycotina</taxon>
        <taxon>Ustilaginomycetes</taxon>
        <taxon>Ustilaginales</taxon>
        <taxon>Anthracoideaceae</taxon>
        <taxon>Testicularia</taxon>
    </lineage>
</organism>
<dbReference type="EMBL" id="KZ819188">
    <property type="protein sequence ID" value="PWZ02490.1"/>
    <property type="molecule type" value="Genomic_DNA"/>
</dbReference>
<name>A0A317XX33_9BASI</name>
<dbReference type="AlphaFoldDB" id="A0A317XX33"/>
<keyword evidence="2" id="KW-1185">Reference proteome</keyword>
<dbReference type="Proteomes" id="UP000246740">
    <property type="component" value="Unassembled WGS sequence"/>
</dbReference>
<accession>A0A317XX33</accession>
<reference evidence="1 2" key="1">
    <citation type="journal article" date="2018" name="Mol. Biol. Evol.">
        <title>Broad Genomic Sampling Reveals a Smut Pathogenic Ancestry of the Fungal Clade Ustilaginomycotina.</title>
        <authorList>
            <person name="Kijpornyongpan T."/>
            <person name="Mondo S.J."/>
            <person name="Barry K."/>
            <person name="Sandor L."/>
            <person name="Lee J."/>
            <person name="Lipzen A."/>
            <person name="Pangilinan J."/>
            <person name="LaButti K."/>
            <person name="Hainaut M."/>
            <person name="Henrissat B."/>
            <person name="Grigoriev I.V."/>
            <person name="Spatafora J.W."/>
            <person name="Aime M.C."/>
        </authorList>
    </citation>
    <scope>NUCLEOTIDE SEQUENCE [LARGE SCALE GENOMIC DNA]</scope>
    <source>
        <strain evidence="1 2">MCA 3645</strain>
    </source>
</reference>
<dbReference type="InParanoid" id="A0A317XX33"/>
<evidence type="ECO:0000313" key="2">
    <source>
        <dbReference type="Proteomes" id="UP000246740"/>
    </source>
</evidence>